<dbReference type="SUPFAM" id="SSF54928">
    <property type="entry name" value="RNA-binding domain, RBD"/>
    <property type="match status" value="2"/>
</dbReference>
<reference evidence="6 7" key="1">
    <citation type="journal article" date="2004" name="Science">
        <title>The genome of the diatom Thalassiosira pseudonana: ecology, evolution, and metabolism.</title>
        <authorList>
            <person name="Armbrust E.V."/>
            <person name="Berges J.A."/>
            <person name="Bowler C."/>
            <person name="Green B.R."/>
            <person name="Martinez D."/>
            <person name="Putnam N.H."/>
            <person name="Zhou S."/>
            <person name="Allen A.E."/>
            <person name="Apt K.E."/>
            <person name="Bechner M."/>
            <person name="Brzezinski M.A."/>
            <person name="Chaal B.K."/>
            <person name="Chiovitti A."/>
            <person name="Davis A.K."/>
            <person name="Demarest M.S."/>
            <person name="Detter J.C."/>
            <person name="Glavina T."/>
            <person name="Goodstein D."/>
            <person name="Hadi M.Z."/>
            <person name="Hellsten U."/>
            <person name="Hildebrand M."/>
            <person name="Jenkins B.D."/>
            <person name="Jurka J."/>
            <person name="Kapitonov V.V."/>
            <person name="Kroger N."/>
            <person name="Lau W.W."/>
            <person name="Lane T.W."/>
            <person name="Larimer F.W."/>
            <person name="Lippmeier J.C."/>
            <person name="Lucas S."/>
            <person name="Medina M."/>
            <person name="Montsant A."/>
            <person name="Obornik M."/>
            <person name="Parker M.S."/>
            <person name="Palenik B."/>
            <person name="Pazour G.J."/>
            <person name="Richardson P.M."/>
            <person name="Rynearson T.A."/>
            <person name="Saito M.A."/>
            <person name="Schwartz D.C."/>
            <person name="Thamatrakoln K."/>
            <person name="Valentin K."/>
            <person name="Vardi A."/>
            <person name="Wilkerson F.P."/>
            <person name="Rokhsar D.S."/>
        </authorList>
    </citation>
    <scope>NUCLEOTIDE SEQUENCE [LARGE SCALE GENOMIC DNA]</scope>
    <source>
        <strain evidence="6 7">CCMP1335</strain>
    </source>
</reference>
<organism evidence="6 7">
    <name type="scientific">Thalassiosira pseudonana</name>
    <name type="common">Marine diatom</name>
    <name type="synonym">Cyclotella nana</name>
    <dbReference type="NCBI Taxonomy" id="35128"/>
    <lineage>
        <taxon>Eukaryota</taxon>
        <taxon>Sar</taxon>
        <taxon>Stramenopiles</taxon>
        <taxon>Ochrophyta</taxon>
        <taxon>Bacillariophyta</taxon>
        <taxon>Coscinodiscophyceae</taxon>
        <taxon>Thalassiosirophycidae</taxon>
        <taxon>Thalassiosirales</taxon>
        <taxon>Thalassiosiraceae</taxon>
        <taxon>Thalassiosira</taxon>
    </lineage>
</organism>
<feature type="region of interest" description="Disordered" evidence="4">
    <location>
        <begin position="1"/>
        <end position="104"/>
    </location>
</feature>
<keyword evidence="1" id="KW-0677">Repeat</keyword>
<feature type="compositionally biased region" description="Polar residues" evidence="4">
    <location>
        <begin position="24"/>
        <end position="33"/>
    </location>
</feature>
<keyword evidence="7" id="KW-1185">Reference proteome</keyword>
<dbReference type="HOGENOM" id="CLU_815342_0_0_1"/>
<dbReference type="PROSITE" id="PS50102">
    <property type="entry name" value="RRM"/>
    <property type="match status" value="2"/>
</dbReference>
<dbReference type="Gene3D" id="3.30.70.330">
    <property type="match status" value="2"/>
</dbReference>
<feature type="compositionally biased region" description="Gly residues" evidence="4">
    <location>
        <begin position="313"/>
        <end position="341"/>
    </location>
</feature>
<dbReference type="InterPro" id="IPR035979">
    <property type="entry name" value="RBD_domain_sf"/>
</dbReference>
<proteinExistence type="predicted"/>
<feature type="compositionally biased region" description="Basic residues" evidence="4">
    <location>
        <begin position="76"/>
        <end position="85"/>
    </location>
</feature>
<dbReference type="PANTHER" id="PTHR23236:SF119">
    <property type="entry name" value="NUCLEAR RNA-BINDING PROTEIN SART-3"/>
    <property type="match status" value="1"/>
</dbReference>
<gene>
    <name evidence="6" type="ORF">THAPSDRAFT_1374</name>
</gene>
<dbReference type="EMBL" id="CM000638">
    <property type="protein sequence ID" value="EED96412.1"/>
    <property type="molecule type" value="Genomic_DNA"/>
</dbReference>
<dbReference type="AlphaFoldDB" id="B8BQR7"/>
<dbReference type="InterPro" id="IPR012677">
    <property type="entry name" value="Nucleotide-bd_a/b_plait_sf"/>
</dbReference>
<accession>B8BQR7</accession>
<protein>
    <recommendedName>
        <fullName evidence="5">RRM domain-containing protein</fullName>
    </recommendedName>
</protein>
<dbReference type="Pfam" id="PF00076">
    <property type="entry name" value="RRM_1"/>
    <property type="match status" value="1"/>
</dbReference>
<dbReference type="KEGG" id="tps:THAPSDRAFT_1374"/>
<dbReference type="OMA" id="RWHDTEW"/>
<dbReference type="FunFam" id="3.30.70.330:FF:001472">
    <property type="entry name" value="Uncharacterized protein"/>
    <property type="match status" value="1"/>
</dbReference>
<dbReference type="PANTHER" id="PTHR23236">
    <property type="entry name" value="EUKARYOTIC TRANSLATION INITIATION FACTOR 4B/4H"/>
    <property type="match status" value="1"/>
</dbReference>
<keyword evidence="2 3" id="KW-0694">RNA-binding</keyword>
<dbReference type="SMART" id="SM00360">
    <property type="entry name" value="RRM"/>
    <property type="match status" value="2"/>
</dbReference>
<feature type="region of interest" description="Disordered" evidence="4">
    <location>
        <begin position="292"/>
        <end position="341"/>
    </location>
</feature>
<feature type="domain" description="RRM" evidence="5">
    <location>
        <begin position="114"/>
        <end position="180"/>
    </location>
</feature>
<dbReference type="Proteomes" id="UP000001449">
    <property type="component" value="Chromosome 1"/>
</dbReference>
<evidence type="ECO:0000256" key="3">
    <source>
        <dbReference type="PROSITE-ProRule" id="PRU00176"/>
    </source>
</evidence>
<feature type="compositionally biased region" description="Basic and acidic residues" evidence="4">
    <location>
        <begin position="293"/>
        <end position="305"/>
    </location>
</feature>
<feature type="domain" description="RRM" evidence="5">
    <location>
        <begin position="203"/>
        <end position="286"/>
    </location>
</feature>
<dbReference type="InterPro" id="IPR000504">
    <property type="entry name" value="RRM_dom"/>
</dbReference>
<evidence type="ECO:0000256" key="1">
    <source>
        <dbReference type="ARBA" id="ARBA00022737"/>
    </source>
</evidence>
<feature type="compositionally biased region" description="Acidic residues" evidence="4">
    <location>
        <begin position="41"/>
        <end position="71"/>
    </location>
</feature>
<name>B8BQR7_THAPS</name>
<dbReference type="InParanoid" id="B8BQR7"/>
<dbReference type="GO" id="GO:0003723">
    <property type="term" value="F:RNA binding"/>
    <property type="evidence" value="ECO:0000318"/>
    <property type="project" value="GO_Central"/>
</dbReference>
<evidence type="ECO:0000313" key="7">
    <source>
        <dbReference type="Proteomes" id="UP000001449"/>
    </source>
</evidence>
<dbReference type="PaxDb" id="35128-Thaps1374"/>
<dbReference type="eggNOG" id="KOG4210">
    <property type="taxonomic scope" value="Eukaryota"/>
</dbReference>
<evidence type="ECO:0000256" key="2">
    <source>
        <dbReference type="ARBA" id="ARBA00022884"/>
    </source>
</evidence>
<reference evidence="6 7" key="2">
    <citation type="journal article" date="2008" name="Nature">
        <title>The Phaeodactylum genome reveals the evolutionary history of diatom genomes.</title>
        <authorList>
            <person name="Bowler C."/>
            <person name="Allen A.E."/>
            <person name="Badger J.H."/>
            <person name="Grimwood J."/>
            <person name="Jabbari K."/>
            <person name="Kuo A."/>
            <person name="Maheswari U."/>
            <person name="Martens C."/>
            <person name="Maumus F."/>
            <person name="Otillar R.P."/>
            <person name="Rayko E."/>
            <person name="Salamov A."/>
            <person name="Vandepoele K."/>
            <person name="Beszteri B."/>
            <person name="Gruber A."/>
            <person name="Heijde M."/>
            <person name="Katinka M."/>
            <person name="Mock T."/>
            <person name="Valentin K."/>
            <person name="Verret F."/>
            <person name="Berges J.A."/>
            <person name="Brownlee C."/>
            <person name="Cadoret J.P."/>
            <person name="Chiovitti A."/>
            <person name="Choi C.J."/>
            <person name="Coesel S."/>
            <person name="De Martino A."/>
            <person name="Detter J.C."/>
            <person name="Durkin C."/>
            <person name="Falciatore A."/>
            <person name="Fournet J."/>
            <person name="Haruta M."/>
            <person name="Huysman M.J."/>
            <person name="Jenkins B.D."/>
            <person name="Jiroutova K."/>
            <person name="Jorgensen R.E."/>
            <person name="Joubert Y."/>
            <person name="Kaplan A."/>
            <person name="Kroger N."/>
            <person name="Kroth P.G."/>
            <person name="La Roche J."/>
            <person name="Lindquist E."/>
            <person name="Lommer M."/>
            <person name="Martin-Jezequel V."/>
            <person name="Lopez P.J."/>
            <person name="Lucas S."/>
            <person name="Mangogna M."/>
            <person name="McGinnis K."/>
            <person name="Medlin L.K."/>
            <person name="Montsant A."/>
            <person name="Oudot-Le Secq M.P."/>
            <person name="Napoli C."/>
            <person name="Obornik M."/>
            <person name="Parker M.S."/>
            <person name="Petit J.L."/>
            <person name="Porcel B.M."/>
            <person name="Poulsen N."/>
            <person name="Robison M."/>
            <person name="Rychlewski L."/>
            <person name="Rynearson T.A."/>
            <person name="Schmutz J."/>
            <person name="Shapiro H."/>
            <person name="Siaut M."/>
            <person name="Stanley M."/>
            <person name="Sussman M.R."/>
            <person name="Taylor A.R."/>
            <person name="Vardi A."/>
            <person name="von Dassow P."/>
            <person name="Vyverman W."/>
            <person name="Willis A."/>
            <person name="Wyrwicz L.S."/>
            <person name="Rokhsar D.S."/>
            <person name="Weissenbach J."/>
            <person name="Armbrust E.V."/>
            <person name="Green B.R."/>
            <person name="Van de Peer Y."/>
            <person name="Grigoriev I.V."/>
        </authorList>
    </citation>
    <scope>NUCLEOTIDE SEQUENCE [LARGE SCALE GENOMIC DNA]</scope>
    <source>
        <strain evidence="6 7">CCMP1335</strain>
    </source>
</reference>
<dbReference type="STRING" id="35128.B8BQR7"/>
<feature type="non-terminal residue" evidence="6">
    <location>
        <position position="341"/>
    </location>
</feature>
<dbReference type="GeneID" id="7445244"/>
<evidence type="ECO:0000256" key="4">
    <source>
        <dbReference type="SAM" id="MobiDB-lite"/>
    </source>
</evidence>
<sequence>ITEEQPWGTSRENPAERGDAANVIRTTKPTSRAQDVPDTQAADDVDDDNQDDVVDDAPDVNEDNDGEEEGSDEPKKRKRKRKRKKASADDTDADGSKDNASVNVDAPKLQSTEHTVFIEGLPFTSSEEALRLPTWQDSGRLRGFGHVVFGSLETRNRALSGDVNGKELGGRYVTVKEANSPKAGTTAGSAIGRKARDQPEGCRTVHVRNLPYDASEEQILESFRVCGKILEGGVRIARNHINGQSKGFGYVEYKNAEGAYAAVQKASKPFGLNVSGRPVFVDYDEGSMKGSFRNKDGKLWSKEHGQQQQSNQGRGGGGGGGRGMAGRGRGMSSGRFGGRGY</sequence>
<evidence type="ECO:0000259" key="5">
    <source>
        <dbReference type="PROSITE" id="PS50102"/>
    </source>
</evidence>
<dbReference type="RefSeq" id="XP_002286771.1">
    <property type="nucleotide sequence ID" value="XM_002286735.1"/>
</dbReference>
<evidence type="ECO:0000313" key="6">
    <source>
        <dbReference type="EMBL" id="EED96412.1"/>
    </source>
</evidence>